<proteinExistence type="predicted"/>
<comment type="caution">
    <text evidence="2">The sequence shown here is derived from an EMBL/GenBank/DDBJ whole genome shotgun (WGS) entry which is preliminary data.</text>
</comment>
<dbReference type="STRING" id="1428628.WN71_006550"/>
<organism evidence="2 3">
    <name type="scientific">Streptomyces mangrovisoli</name>
    <dbReference type="NCBI Taxonomy" id="1428628"/>
    <lineage>
        <taxon>Bacteria</taxon>
        <taxon>Bacillati</taxon>
        <taxon>Actinomycetota</taxon>
        <taxon>Actinomycetes</taxon>
        <taxon>Kitasatosporales</taxon>
        <taxon>Streptomycetaceae</taxon>
        <taxon>Streptomyces</taxon>
    </lineage>
</organism>
<reference evidence="2" key="1">
    <citation type="submission" date="2016-10" db="EMBL/GenBank/DDBJ databases">
        <title>Genome sequence of Streptomyces mangrovisoli MUSC 149.</title>
        <authorList>
            <person name="Lee L.-H."/>
            <person name="Ser H.-L."/>
        </authorList>
    </citation>
    <scope>NUCLEOTIDE SEQUENCE [LARGE SCALE GENOMIC DNA]</scope>
    <source>
        <strain evidence="2">MUSC 149</strain>
    </source>
</reference>
<gene>
    <name evidence="2" type="ORF">WN71_006550</name>
</gene>
<dbReference type="AlphaFoldDB" id="A0A1J4P1Q2"/>
<evidence type="ECO:0000313" key="2">
    <source>
        <dbReference type="EMBL" id="OIJ68687.1"/>
    </source>
</evidence>
<feature type="compositionally biased region" description="Basic and acidic residues" evidence="1">
    <location>
        <begin position="123"/>
        <end position="132"/>
    </location>
</feature>
<protein>
    <submittedName>
        <fullName evidence="2">Uncharacterized protein</fullName>
    </submittedName>
</protein>
<dbReference type="EMBL" id="LAVA02000014">
    <property type="protein sequence ID" value="OIJ68687.1"/>
    <property type="molecule type" value="Genomic_DNA"/>
</dbReference>
<keyword evidence="3" id="KW-1185">Reference proteome</keyword>
<feature type="region of interest" description="Disordered" evidence="1">
    <location>
        <begin position="123"/>
        <end position="150"/>
    </location>
</feature>
<evidence type="ECO:0000256" key="1">
    <source>
        <dbReference type="SAM" id="MobiDB-lite"/>
    </source>
</evidence>
<sequence length="150" mass="16279">MTTRDTALGTDTADIGPTVPTARTATHAPVRDEVLVRAEGEVGEEALTRVRDRVSAALDRPGLPAARGEVRIVRASAHHAEHPWYASAEIRLGGDLLVVHAREAGPHALAERLHDRLRARVERAAHRADTARRSAAPPPWRGGPARDRQE</sequence>
<evidence type="ECO:0000313" key="3">
    <source>
        <dbReference type="Proteomes" id="UP000034196"/>
    </source>
</evidence>
<accession>A0A1J4P1Q2</accession>
<dbReference type="RefSeq" id="WP_046585475.1">
    <property type="nucleotide sequence ID" value="NZ_LAVA02000014.1"/>
</dbReference>
<name>A0A1J4P1Q2_9ACTN</name>
<dbReference type="Proteomes" id="UP000034196">
    <property type="component" value="Unassembled WGS sequence"/>
</dbReference>